<sequence>MLTALEARMMRQPGLLEIIDGRDAGVVTARQMMTQLLAIDYTEGFNPNVNNAASDAYVRGNWDDIEHAFVTRRITYREYETLFRALRSQSETARSDASRIV</sequence>
<reference evidence="1 2" key="1">
    <citation type="submission" date="2020-04" db="EMBL/GenBank/DDBJ databases">
        <title>MicrobeNet Type strains.</title>
        <authorList>
            <person name="Nicholson A.C."/>
        </authorList>
    </citation>
    <scope>NUCLEOTIDE SEQUENCE [LARGE SCALE GENOMIC DNA]</scope>
    <source>
        <strain evidence="1 2">ATCC BAA-14</strain>
    </source>
</reference>
<dbReference type="RefSeq" id="WP_050955303.1">
    <property type="nucleotide sequence ID" value="NZ_CP116236.1"/>
</dbReference>
<evidence type="ECO:0000313" key="2">
    <source>
        <dbReference type="Proteomes" id="UP000563898"/>
    </source>
</evidence>
<name>A0A846WLY4_9ACTN</name>
<dbReference type="EMBL" id="JAAXPC010000004">
    <property type="protein sequence ID" value="NKY01813.1"/>
    <property type="molecule type" value="Genomic_DNA"/>
</dbReference>
<proteinExistence type="predicted"/>
<evidence type="ECO:0000313" key="1">
    <source>
        <dbReference type="EMBL" id="NKY01813.1"/>
    </source>
</evidence>
<comment type="caution">
    <text evidence="1">The sequence shown here is derived from an EMBL/GenBank/DDBJ whole genome shotgun (WGS) entry which is preliminary data.</text>
</comment>
<dbReference type="AlphaFoldDB" id="A0A846WLY4"/>
<gene>
    <name evidence="1" type="ORF">HGA05_09535</name>
</gene>
<accession>A0A846WLY4</accession>
<protein>
    <submittedName>
        <fullName evidence="1">Uncharacterized protein</fullName>
    </submittedName>
</protein>
<organism evidence="1 2">
    <name type="scientific">Gordonia polyisoprenivorans</name>
    <dbReference type="NCBI Taxonomy" id="84595"/>
    <lineage>
        <taxon>Bacteria</taxon>
        <taxon>Bacillati</taxon>
        <taxon>Actinomycetota</taxon>
        <taxon>Actinomycetes</taxon>
        <taxon>Mycobacteriales</taxon>
        <taxon>Gordoniaceae</taxon>
        <taxon>Gordonia</taxon>
    </lineage>
</organism>
<dbReference type="Proteomes" id="UP000563898">
    <property type="component" value="Unassembled WGS sequence"/>
</dbReference>